<dbReference type="InterPro" id="IPR002142">
    <property type="entry name" value="Peptidase_S49"/>
</dbReference>
<dbReference type="InterPro" id="IPR004635">
    <property type="entry name" value="Pept_S49_SppA"/>
</dbReference>
<comment type="similarity">
    <text evidence="1">Belongs to the peptidase S49 family.</text>
</comment>
<evidence type="ECO:0000259" key="5">
    <source>
        <dbReference type="Pfam" id="PF01343"/>
    </source>
</evidence>
<evidence type="ECO:0000256" key="2">
    <source>
        <dbReference type="ARBA" id="ARBA00022670"/>
    </source>
</evidence>
<organism evidence="6 7">
    <name type="scientific">Thermospira aquatica</name>
    <dbReference type="NCBI Taxonomy" id="2828656"/>
    <lineage>
        <taxon>Bacteria</taxon>
        <taxon>Pseudomonadati</taxon>
        <taxon>Spirochaetota</taxon>
        <taxon>Spirochaetia</taxon>
        <taxon>Brevinematales</taxon>
        <taxon>Thermospiraceae</taxon>
        <taxon>Thermospira</taxon>
    </lineage>
</organism>
<protein>
    <submittedName>
        <fullName evidence="6">Signal peptide peptidase SppA</fullName>
    </submittedName>
</protein>
<dbReference type="AlphaFoldDB" id="A0AAX3BDW5"/>
<keyword evidence="2" id="KW-0645">Protease</keyword>
<sequence length="312" mass="34225">MTQKFSFWFTLSLWGISLVIATIALTKGTSSRQLSSSVLTGRIAIVEIFGPIVYESENTTLPGIRQGGVLSWIEELEEAANDPTTAAVVLRINSPGGTIGATQELHAAIKRLREKGKVVVASFGDIAASGGYYIATACHAIVSLPGTLTGSIGVIIQGYQYDELMRKLGIKATVFKSGSNKDILAGYREMTTEEKAILTTLVKNTYEQFLQAIVEGRDISRNELLPLADGRIFTGEQALRVKLVDKLGSFYDAIALAKDMAKLPASAPIYYTSEEKLTLRRLLRRLSFHSPNILPNNLSEFTQTKLWYYSSF</sequence>
<dbReference type="Gene3D" id="3.90.226.10">
    <property type="entry name" value="2-enoyl-CoA Hydratase, Chain A, domain 1"/>
    <property type="match status" value="2"/>
</dbReference>
<keyword evidence="3" id="KW-0378">Hydrolase</keyword>
<name>A0AAX3BDW5_9SPIR</name>
<proteinExistence type="inferred from homology"/>
<keyword evidence="7" id="KW-1185">Reference proteome</keyword>
<evidence type="ECO:0000313" key="7">
    <source>
        <dbReference type="Proteomes" id="UP001056539"/>
    </source>
</evidence>
<dbReference type="SUPFAM" id="SSF52096">
    <property type="entry name" value="ClpP/crotonase"/>
    <property type="match status" value="1"/>
</dbReference>
<dbReference type="RefSeq" id="WP_271435640.1">
    <property type="nucleotide sequence ID" value="NZ_CP073355.1"/>
</dbReference>
<dbReference type="Pfam" id="PF01343">
    <property type="entry name" value="Peptidase_S49"/>
    <property type="match status" value="1"/>
</dbReference>
<dbReference type="KEGG" id="taqu:KDW03_01540"/>
<evidence type="ECO:0000256" key="3">
    <source>
        <dbReference type="ARBA" id="ARBA00022801"/>
    </source>
</evidence>
<accession>A0AAX3BDW5</accession>
<dbReference type="PANTHER" id="PTHR42987">
    <property type="entry name" value="PEPTIDASE S49"/>
    <property type="match status" value="1"/>
</dbReference>
<evidence type="ECO:0000313" key="6">
    <source>
        <dbReference type="EMBL" id="URA10512.1"/>
    </source>
</evidence>
<dbReference type="NCBIfam" id="TIGR00706">
    <property type="entry name" value="SppA_dom"/>
    <property type="match status" value="1"/>
</dbReference>
<dbReference type="EMBL" id="CP073355">
    <property type="protein sequence ID" value="URA10512.1"/>
    <property type="molecule type" value="Genomic_DNA"/>
</dbReference>
<dbReference type="InterPro" id="IPR029045">
    <property type="entry name" value="ClpP/crotonase-like_dom_sf"/>
</dbReference>
<evidence type="ECO:0000256" key="4">
    <source>
        <dbReference type="ARBA" id="ARBA00022825"/>
    </source>
</evidence>
<dbReference type="CDD" id="cd07023">
    <property type="entry name" value="S49_Sppa_N_C"/>
    <property type="match status" value="1"/>
</dbReference>
<dbReference type="GO" id="GO:0006508">
    <property type="term" value="P:proteolysis"/>
    <property type="evidence" value="ECO:0007669"/>
    <property type="project" value="UniProtKB-KW"/>
</dbReference>
<dbReference type="Proteomes" id="UP001056539">
    <property type="component" value="Chromosome"/>
</dbReference>
<reference evidence="6" key="2">
    <citation type="submission" date="2022-06" db="EMBL/GenBank/DDBJ databases">
        <title>Thermospira aquatica gen. nov., sp. nov.</title>
        <authorList>
            <person name="Ben Ali Gam Z."/>
            <person name="Labat M."/>
        </authorList>
    </citation>
    <scope>NUCLEOTIDE SEQUENCE</scope>
    <source>
        <strain evidence="6">F1F22</strain>
    </source>
</reference>
<keyword evidence="4" id="KW-0720">Serine protease</keyword>
<feature type="domain" description="Peptidase S49" evidence="5">
    <location>
        <begin position="112"/>
        <end position="263"/>
    </location>
</feature>
<gene>
    <name evidence="6" type="primary">sppA</name>
    <name evidence="6" type="ORF">KDW03_01540</name>
</gene>
<evidence type="ECO:0000256" key="1">
    <source>
        <dbReference type="ARBA" id="ARBA00008683"/>
    </source>
</evidence>
<dbReference type="PANTHER" id="PTHR42987:SF7">
    <property type="entry name" value="SIGNAL PEPTIDE PEPTIDASE SPPA-RELATED"/>
    <property type="match status" value="1"/>
</dbReference>
<dbReference type="InterPro" id="IPR047272">
    <property type="entry name" value="S49_SppA_C"/>
</dbReference>
<reference evidence="6" key="1">
    <citation type="submission" date="2021-04" db="EMBL/GenBank/DDBJ databases">
        <authorList>
            <person name="Postec A."/>
        </authorList>
    </citation>
    <scope>NUCLEOTIDE SEQUENCE</scope>
    <source>
        <strain evidence="6">F1F22</strain>
    </source>
</reference>
<dbReference type="GO" id="GO:0008236">
    <property type="term" value="F:serine-type peptidase activity"/>
    <property type="evidence" value="ECO:0007669"/>
    <property type="project" value="UniProtKB-KW"/>
</dbReference>